<proteinExistence type="predicted"/>
<keyword evidence="2" id="KW-1185">Reference proteome</keyword>
<protein>
    <submittedName>
        <fullName evidence="1">Uncharacterized protein</fullName>
    </submittedName>
</protein>
<reference evidence="1 2" key="1">
    <citation type="submission" date="2009-02" db="EMBL/GenBank/DDBJ databases">
        <title>Annotation of Streptomyces hygroscopicus strain ATCC 53653.</title>
        <authorList>
            <consortium name="The Broad Institute Genome Sequencing Platform"/>
            <consortium name="Broad Institute Microbial Sequencing Center"/>
            <person name="Fischbach M."/>
            <person name="Godfrey P."/>
            <person name="Ward D."/>
            <person name="Young S."/>
            <person name="Zeng Q."/>
            <person name="Koehrsen M."/>
            <person name="Alvarado L."/>
            <person name="Berlin A.M."/>
            <person name="Bochicchio J."/>
            <person name="Borenstein D."/>
            <person name="Chapman S.B."/>
            <person name="Chen Z."/>
            <person name="Engels R."/>
            <person name="Freedman E."/>
            <person name="Gellesch M."/>
            <person name="Goldberg J."/>
            <person name="Griggs A."/>
            <person name="Gujja S."/>
            <person name="Heilman E.R."/>
            <person name="Heiman D.I."/>
            <person name="Hepburn T.A."/>
            <person name="Howarth C."/>
            <person name="Jen D."/>
            <person name="Larson L."/>
            <person name="Lewis B."/>
            <person name="Mehta T."/>
            <person name="Park D."/>
            <person name="Pearson M."/>
            <person name="Richards J."/>
            <person name="Roberts A."/>
            <person name="Saif S."/>
            <person name="Shea T.D."/>
            <person name="Shenoy N."/>
            <person name="Sisk P."/>
            <person name="Stolte C."/>
            <person name="Sykes S.N."/>
            <person name="Thomson T."/>
            <person name="Walk T."/>
            <person name="White J."/>
            <person name="Yandava C."/>
            <person name="Straight P."/>
            <person name="Clardy J."/>
            <person name="Hung D."/>
            <person name="Kolter R."/>
            <person name="Mekalanos J."/>
            <person name="Walker S."/>
            <person name="Walsh C.T."/>
            <person name="Wieland-Brown L.C."/>
            <person name="Haas B."/>
            <person name="Nusbaum C."/>
            <person name="Birren B."/>
        </authorList>
    </citation>
    <scope>NUCLEOTIDE SEQUENCE [LARGE SCALE GENOMIC DNA]</scope>
    <source>
        <strain evidence="1 2">ATCC 53653</strain>
    </source>
</reference>
<dbReference type="STRING" id="457427.SSOG_06804"/>
<gene>
    <name evidence="1" type="ORF">SSOG_06804</name>
</gene>
<dbReference type="EMBL" id="GG657754">
    <property type="protein sequence ID" value="EFL27090.1"/>
    <property type="molecule type" value="Genomic_DNA"/>
</dbReference>
<accession>D9WC42</accession>
<sequence>MHWVVRTDGTSSDSESEGAHMRIQRLVATAAVLAAGLGGAIVSAPTATAASGPAQAAVTQTDVTPKSCPPNAPPPDVGPQFRCLSWYPSEAECNAGVKENVEHTPSIGGYCQPAPDGWWGFIHPGP</sequence>
<name>D9WC42_9ACTN</name>
<dbReference type="AlphaFoldDB" id="D9WC42"/>
<dbReference type="Proteomes" id="UP000003963">
    <property type="component" value="Unassembled WGS sequence"/>
</dbReference>
<organism evidence="1 2">
    <name type="scientific">Streptomyces himastatinicus ATCC 53653</name>
    <dbReference type="NCBI Taxonomy" id="457427"/>
    <lineage>
        <taxon>Bacteria</taxon>
        <taxon>Bacillati</taxon>
        <taxon>Actinomycetota</taxon>
        <taxon>Actinomycetes</taxon>
        <taxon>Kitasatosporales</taxon>
        <taxon>Streptomycetaceae</taxon>
        <taxon>Streptomyces</taxon>
        <taxon>Streptomyces violaceusniger group</taxon>
    </lineage>
</organism>
<evidence type="ECO:0000313" key="2">
    <source>
        <dbReference type="Proteomes" id="UP000003963"/>
    </source>
</evidence>
<evidence type="ECO:0000313" key="1">
    <source>
        <dbReference type="EMBL" id="EFL27090.1"/>
    </source>
</evidence>
<dbReference type="HOGENOM" id="CLU_1980325_0_0_11"/>